<dbReference type="Pfam" id="PF07526">
    <property type="entry name" value="POX"/>
    <property type="match status" value="1"/>
</dbReference>
<keyword evidence="6" id="KW-0804">Transcription</keyword>
<dbReference type="GO" id="GO:0003677">
    <property type="term" value="F:DNA binding"/>
    <property type="evidence" value="ECO:0007669"/>
    <property type="project" value="UniProtKB-UniRule"/>
</dbReference>
<dbReference type="Pfam" id="PF05920">
    <property type="entry name" value="Homeobox_KN"/>
    <property type="match status" value="1"/>
</dbReference>
<feature type="region of interest" description="Disordered" evidence="9">
    <location>
        <begin position="250"/>
        <end position="292"/>
    </location>
</feature>
<keyword evidence="4 8" id="KW-0238">DNA-binding</keyword>
<dbReference type="PANTHER" id="PTHR11850">
    <property type="entry name" value="HOMEOBOX PROTEIN TRANSCRIPTION FACTORS"/>
    <property type="match status" value="1"/>
</dbReference>
<evidence type="ECO:0000256" key="9">
    <source>
        <dbReference type="SAM" id="MobiDB-lite"/>
    </source>
</evidence>
<evidence type="ECO:0000256" key="7">
    <source>
        <dbReference type="ARBA" id="ARBA00023242"/>
    </source>
</evidence>
<organism evidence="11 12">
    <name type="scientific">Ziziphus jujuba var. spinosa</name>
    <dbReference type="NCBI Taxonomy" id="714518"/>
    <lineage>
        <taxon>Eukaryota</taxon>
        <taxon>Viridiplantae</taxon>
        <taxon>Streptophyta</taxon>
        <taxon>Embryophyta</taxon>
        <taxon>Tracheophyta</taxon>
        <taxon>Spermatophyta</taxon>
        <taxon>Magnoliopsida</taxon>
        <taxon>eudicotyledons</taxon>
        <taxon>Gunneridae</taxon>
        <taxon>Pentapetalae</taxon>
        <taxon>rosids</taxon>
        <taxon>fabids</taxon>
        <taxon>Rosales</taxon>
        <taxon>Rhamnaceae</taxon>
        <taxon>Paliureae</taxon>
        <taxon>Ziziphus</taxon>
    </lineage>
</organism>
<dbReference type="EMBL" id="JAEACU010000006">
    <property type="protein sequence ID" value="KAH7524138.1"/>
    <property type="molecule type" value="Genomic_DNA"/>
</dbReference>
<feature type="compositionally biased region" description="Low complexity" evidence="9">
    <location>
        <begin position="271"/>
        <end position="286"/>
    </location>
</feature>
<name>A0A978V8A3_ZIZJJ</name>
<dbReference type="SMART" id="SM00574">
    <property type="entry name" value="POX"/>
    <property type="match status" value="1"/>
</dbReference>
<evidence type="ECO:0000256" key="1">
    <source>
        <dbReference type="ARBA" id="ARBA00004123"/>
    </source>
</evidence>
<evidence type="ECO:0000256" key="3">
    <source>
        <dbReference type="ARBA" id="ARBA00023015"/>
    </source>
</evidence>
<evidence type="ECO:0000259" key="10">
    <source>
        <dbReference type="PROSITE" id="PS50071"/>
    </source>
</evidence>
<feature type="DNA-binding region" description="Homeobox" evidence="8">
    <location>
        <begin position="406"/>
        <end position="468"/>
    </location>
</feature>
<reference evidence="11" key="1">
    <citation type="journal article" date="2021" name="Front. Plant Sci.">
        <title>Chromosome-Scale Genome Assembly for Chinese Sour Jujube and Insights Into Its Genome Evolution and Domestication Signature.</title>
        <authorList>
            <person name="Shen L.-Y."/>
            <person name="Luo H."/>
            <person name="Wang X.-L."/>
            <person name="Wang X.-M."/>
            <person name="Qiu X.-J."/>
            <person name="Liu H."/>
            <person name="Zhou S.-S."/>
            <person name="Jia K.-H."/>
            <person name="Nie S."/>
            <person name="Bao Y.-T."/>
            <person name="Zhang R.-G."/>
            <person name="Yun Q.-Z."/>
            <person name="Chai Y.-H."/>
            <person name="Lu J.-Y."/>
            <person name="Li Y."/>
            <person name="Zhao S.-W."/>
            <person name="Mao J.-F."/>
            <person name="Jia S.-G."/>
            <person name="Mao Y.-M."/>
        </authorList>
    </citation>
    <scope>NUCLEOTIDE SEQUENCE</scope>
    <source>
        <strain evidence="11">AT0</strain>
        <tissue evidence="11">Leaf</tissue>
    </source>
</reference>
<comment type="caution">
    <text evidence="11">The sequence shown here is derived from an EMBL/GenBank/DDBJ whole genome shotgun (WGS) entry which is preliminary data.</text>
</comment>
<evidence type="ECO:0000256" key="4">
    <source>
        <dbReference type="ARBA" id="ARBA00023125"/>
    </source>
</evidence>
<keyword evidence="3" id="KW-0805">Transcription regulation</keyword>
<dbReference type="SMART" id="SM00389">
    <property type="entry name" value="HOX"/>
    <property type="match status" value="1"/>
</dbReference>
<evidence type="ECO:0000313" key="12">
    <source>
        <dbReference type="Proteomes" id="UP000813462"/>
    </source>
</evidence>
<dbReference type="GO" id="GO:0005634">
    <property type="term" value="C:nucleus"/>
    <property type="evidence" value="ECO:0007669"/>
    <property type="project" value="UniProtKB-SubCell"/>
</dbReference>
<keyword evidence="5 8" id="KW-0371">Homeobox</keyword>
<evidence type="ECO:0000256" key="6">
    <source>
        <dbReference type="ARBA" id="ARBA00023163"/>
    </source>
</evidence>
<dbReference type="InterPro" id="IPR001356">
    <property type="entry name" value="HD"/>
</dbReference>
<proteinExistence type="inferred from homology"/>
<evidence type="ECO:0000256" key="8">
    <source>
        <dbReference type="PROSITE-ProRule" id="PRU00108"/>
    </source>
</evidence>
<protein>
    <recommendedName>
        <fullName evidence="10">Homeobox domain-containing protein</fullName>
    </recommendedName>
</protein>
<dbReference type="CDD" id="cd00086">
    <property type="entry name" value="homeodomain"/>
    <property type="match status" value="1"/>
</dbReference>
<dbReference type="PROSITE" id="PS50071">
    <property type="entry name" value="HOMEOBOX_2"/>
    <property type="match status" value="1"/>
</dbReference>
<dbReference type="SUPFAM" id="SSF46689">
    <property type="entry name" value="Homeodomain-like"/>
    <property type="match status" value="1"/>
</dbReference>
<evidence type="ECO:0000313" key="11">
    <source>
        <dbReference type="EMBL" id="KAH7524138.1"/>
    </source>
</evidence>
<dbReference type="InterPro" id="IPR009057">
    <property type="entry name" value="Homeodomain-like_sf"/>
</dbReference>
<feature type="domain" description="Homeobox" evidence="10">
    <location>
        <begin position="404"/>
        <end position="467"/>
    </location>
</feature>
<comment type="similarity">
    <text evidence="2">Belongs to the TALE/BELL homeobox family.</text>
</comment>
<evidence type="ECO:0000256" key="2">
    <source>
        <dbReference type="ARBA" id="ARBA00006454"/>
    </source>
</evidence>
<gene>
    <name evidence="11" type="ORF">FEM48_Zijuj06G0087300</name>
</gene>
<dbReference type="InterPro" id="IPR008422">
    <property type="entry name" value="KN_HD"/>
</dbReference>
<dbReference type="AlphaFoldDB" id="A0A978V8A3"/>
<keyword evidence="7 8" id="KW-0539">Nucleus</keyword>
<evidence type="ECO:0000256" key="5">
    <source>
        <dbReference type="ARBA" id="ARBA00023155"/>
    </source>
</evidence>
<dbReference type="InterPro" id="IPR006563">
    <property type="entry name" value="POX_dom"/>
</dbReference>
<accession>A0A978V8A3</accession>
<dbReference type="OrthoDB" id="10056939at2759"/>
<comment type="subcellular location">
    <subcellularLocation>
        <location evidence="1 8">Nucleus</location>
    </subcellularLocation>
</comment>
<dbReference type="InterPro" id="IPR050224">
    <property type="entry name" value="TALE_homeobox"/>
</dbReference>
<dbReference type="Gene3D" id="1.10.10.60">
    <property type="entry name" value="Homeodomain-like"/>
    <property type="match status" value="1"/>
</dbReference>
<sequence>MATHLSNLSNPKYDLLTPYPGDEKFASYPKPPFGPGNMMMYLNQASPAGSYSMIMPVGSTSSNNCVDSVEGRNEMMFIPPMGDPGGSSVNGDTLAVPRTQLPGSLNGEQNVHYQGLSLSLGTQIPSAVSLPSFPYQCPNPNLSSVLGTCIPMSVNDVLSCKDDQSNPNGELRNVEYLTSGFFGGGHNAIKTEGFYNQLCSVSSKEMNIGQYPFEPSGVAHNILNTKYLKAAQQLLDEVVNVRKALKQPGLNKQGIGSETDGKSNHRSLQISSDPSESSTNSSSELSPAERQELENKKTKLLSMLDELDGRYKQYYHQMQIVVSFFDNVAGPGAAEPYTALALRTISCHFRCLRDAISGQIQVIQKSLGEQGTPANGQGGAIPRLRYVDQQLRQQKAVQQLGIMRNAWRPQRGLPESSVSILRAWLFEHFLHPYPKDSEKLMLARQTGLTKNQVANWFINARVRLWKPMVEEMYKEEFTDAELNSKLLAENALNEARESQRTGTNIDMDQVQDRKAELSGPTGRIAVQNGSFHEGNTRDSGMPKLQGDHSQKNLYNMDETFRISQNGDRNLMANPATYDVSELGNFAVGNQVSLSLELRHCESDGFSTSGGSHVRGNDAAAATASLDYHCVDAGQQQCRFSNPHLLHDFVV</sequence>
<feature type="region of interest" description="Disordered" evidence="9">
    <location>
        <begin position="523"/>
        <end position="546"/>
    </location>
</feature>
<dbReference type="Proteomes" id="UP000813462">
    <property type="component" value="Unassembled WGS sequence"/>
</dbReference>
<dbReference type="GO" id="GO:0006355">
    <property type="term" value="P:regulation of DNA-templated transcription"/>
    <property type="evidence" value="ECO:0007669"/>
    <property type="project" value="InterPro"/>
</dbReference>